<protein>
    <submittedName>
        <fullName evidence="1">(northern house mosquito) hypothetical protein</fullName>
    </submittedName>
</protein>
<proteinExistence type="predicted"/>
<dbReference type="EMBL" id="HBUE01171606">
    <property type="protein sequence ID" value="CAG6515367.1"/>
    <property type="molecule type" value="Transcribed_RNA"/>
</dbReference>
<accession>A0A8D8GMA4</accession>
<dbReference type="EMBL" id="HBUE01277054">
    <property type="protein sequence ID" value="CAG6566864.1"/>
    <property type="molecule type" value="Transcribed_RNA"/>
</dbReference>
<dbReference type="EMBL" id="HBUE01171603">
    <property type="protein sequence ID" value="CAG6515365.1"/>
    <property type="molecule type" value="Transcribed_RNA"/>
</dbReference>
<dbReference type="EMBL" id="HBUE01277055">
    <property type="protein sequence ID" value="CAG6566865.1"/>
    <property type="molecule type" value="Transcribed_RNA"/>
</dbReference>
<dbReference type="AlphaFoldDB" id="A0A8D8GMA4"/>
<evidence type="ECO:0000313" key="1">
    <source>
        <dbReference type="EMBL" id="CAG6515367.1"/>
    </source>
</evidence>
<name>A0A8D8GMA4_CULPI</name>
<dbReference type="EMBL" id="HBUE01171604">
    <property type="protein sequence ID" value="CAG6515366.1"/>
    <property type="molecule type" value="Transcribed_RNA"/>
</dbReference>
<reference evidence="1" key="1">
    <citation type="submission" date="2021-05" db="EMBL/GenBank/DDBJ databases">
        <authorList>
            <person name="Alioto T."/>
            <person name="Alioto T."/>
            <person name="Gomez Garrido J."/>
        </authorList>
    </citation>
    <scope>NUCLEOTIDE SEQUENCE</scope>
</reference>
<sequence length="214" mass="24106">MEFKHGSNTATIATIDGGNPPLPATLLHPPASPTNVGCCAISRRIPPRPPSEIYFESRGKCCKKLLRYNGYPNKVLLYPEEGWARSAASSYWTISPCRWRRNRCIVEEVAGSRKQSTQGRMIVVGDGALLIVGTFKRRVPDPDFKLYLSSNITLADYNMGYCLTGTLERGDQHANQFQTTHFAVIRRCWPASNDGHDSQTHKTQHTYIDFLFNR</sequence>
<organism evidence="1">
    <name type="scientific">Culex pipiens</name>
    <name type="common">House mosquito</name>
    <dbReference type="NCBI Taxonomy" id="7175"/>
    <lineage>
        <taxon>Eukaryota</taxon>
        <taxon>Metazoa</taxon>
        <taxon>Ecdysozoa</taxon>
        <taxon>Arthropoda</taxon>
        <taxon>Hexapoda</taxon>
        <taxon>Insecta</taxon>
        <taxon>Pterygota</taxon>
        <taxon>Neoptera</taxon>
        <taxon>Endopterygota</taxon>
        <taxon>Diptera</taxon>
        <taxon>Nematocera</taxon>
        <taxon>Culicoidea</taxon>
        <taxon>Culicidae</taxon>
        <taxon>Culicinae</taxon>
        <taxon>Culicini</taxon>
        <taxon>Culex</taxon>
        <taxon>Culex</taxon>
    </lineage>
</organism>
<dbReference type="EMBL" id="HBUE01277057">
    <property type="protein sequence ID" value="CAG6566866.1"/>
    <property type="molecule type" value="Transcribed_RNA"/>
</dbReference>